<dbReference type="EMBL" id="LAZR01034476">
    <property type="protein sequence ID" value="KKL45204.1"/>
    <property type="molecule type" value="Genomic_DNA"/>
</dbReference>
<protein>
    <submittedName>
        <fullName evidence="1">Uncharacterized protein</fullName>
    </submittedName>
</protein>
<comment type="caution">
    <text evidence="1">The sequence shown here is derived from an EMBL/GenBank/DDBJ whole genome shotgun (WGS) entry which is preliminary data.</text>
</comment>
<reference evidence="1" key="1">
    <citation type="journal article" date="2015" name="Nature">
        <title>Complex archaea that bridge the gap between prokaryotes and eukaryotes.</title>
        <authorList>
            <person name="Spang A."/>
            <person name="Saw J.H."/>
            <person name="Jorgensen S.L."/>
            <person name="Zaremba-Niedzwiedzka K."/>
            <person name="Martijn J."/>
            <person name="Lind A.E."/>
            <person name="van Eijk R."/>
            <person name="Schleper C."/>
            <person name="Guy L."/>
            <person name="Ettema T.J."/>
        </authorList>
    </citation>
    <scope>NUCLEOTIDE SEQUENCE</scope>
</reference>
<organism evidence="1">
    <name type="scientific">marine sediment metagenome</name>
    <dbReference type="NCBI Taxonomy" id="412755"/>
    <lineage>
        <taxon>unclassified sequences</taxon>
        <taxon>metagenomes</taxon>
        <taxon>ecological metagenomes</taxon>
    </lineage>
</organism>
<evidence type="ECO:0000313" key="1">
    <source>
        <dbReference type="EMBL" id="KKL45204.1"/>
    </source>
</evidence>
<sequence>MTGGLEYSLTLETGEEVEILELDPETCPELRSEDVRSAASHVLGRCTYTPRDVLEEAKGGFCKRLQELLRTPPIGCLLTVSNPECSELETCGIADRSLCTLRYVSKSGGKFPICWEAGPSKPCPDDIGMQVRDLAGRVAHAWREGRYVIIVSPALAS</sequence>
<dbReference type="AlphaFoldDB" id="A0A0F9C7M8"/>
<name>A0A0F9C7M8_9ZZZZ</name>
<gene>
    <name evidence="1" type="ORF">LCGC14_2358020</name>
</gene>
<accession>A0A0F9C7M8</accession>
<proteinExistence type="predicted"/>